<reference evidence="4" key="1">
    <citation type="submission" date="2016-06" db="UniProtKB">
        <authorList>
            <consortium name="WormBaseParasite"/>
        </authorList>
    </citation>
    <scope>IDENTIFICATION</scope>
</reference>
<reference evidence="2 3" key="2">
    <citation type="submission" date="2018-11" db="EMBL/GenBank/DDBJ databases">
        <authorList>
            <consortium name="Pathogen Informatics"/>
        </authorList>
    </citation>
    <scope>NUCLEOTIDE SEQUENCE [LARGE SCALE GENOMIC DNA]</scope>
</reference>
<dbReference type="WBParaSite" id="GPUH_0000389501-mRNA-1">
    <property type="protein sequence ID" value="GPUH_0000389501-mRNA-1"/>
    <property type="gene ID" value="GPUH_0000389501"/>
</dbReference>
<accession>A0A183D597</accession>
<evidence type="ECO:0000313" key="4">
    <source>
        <dbReference type="WBParaSite" id="GPUH_0000389501-mRNA-1"/>
    </source>
</evidence>
<name>A0A183D597_9BILA</name>
<organism evidence="4">
    <name type="scientific">Gongylonema pulchrum</name>
    <dbReference type="NCBI Taxonomy" id="637853"/>
    <lineage>
        <taxon>Eukaryota</taxon>
        <taxon>Metazoa</taxon>
        <taxon>Ecdysozoa</taxon>
        <taxon>Nematoda</taxon>
        <taxon>Chromadorea</taxon>
        <taxon>Rhabditida</taxon>
        <taxon>Spirurina</taxon>
        <taxon>Spiruromorpha</taxon>
        <taxon>Spiruroidea</taxon>
        <taxon>Gongylonematidae</taxon>
        <taxon>Gongylonema</taxon>
    </lineage>
</organism>
<evidence type="ECO:0000256" key="1">
    <source>
        <dbReference type="SAM" id="Phobius"/>
    </source>
</evidence>
<sequence>MCSGRCCRTSTDVEESRETSRWNTANSYEKIDQLEHRLRHFWSWRVILAFFTVVIVIIVLTALILSDKDYPEETTDVGTFVPLNDLRKRTVASFKLRRY</sequence>
<dbReference type="EMBL" id="UYRT01006947">
    <property type="protein sequence ID" value="VDK41381.1"/>
    <property type="molecule type" value="Genomic_DNA"/>
</dbReference>
<gene>
    <name evidence="2" type="ORF">GPUH_LOCUS3885</name>
</gene>
<evidence type="ECO:0000313" key="2">
    <source>
        <dbReference type="EMBL" id="VDK41381.1"/>
    </source>
</evidence>
<keyword evidence="1" id="KW-1133">Transmembrane helix</keyword>
<evidence type="ECO:0000313" key="3">
    <source>
        <dbReference type="Proteomes" id="UP000271098"/>
    </source>
</evidence>
<keyword evidence="1" id="KW-0472">Membrane</keyword>
<dbReference type="AlphaFoldDB" id="A0A183D597"/>
<dbReference type="Proteomes" id="UP000271098">
    <property type="component" value="Unassembled WGS sequence"/>
</dbReference>
<dbReference type="OrthoDB" id="10642212at2759"/>
<keyword evidence="3" id="KW-1185">Reference proteome</keyword>
<protein>
    <submittedName>
        <fullName evidence="4">SLC3A2_N domain-containing protein</fullName>
    </submittedName>
</protein>
<keyword evidence="1" id="KW-0812">Transmembrane</keyword>
<feature type="transmembrane region" description="Helical" evidence="1">
    <location>
        <begin position="46"/>
        <end position="65"/>
    </location>
</feature>
<proteinExistence type="predicted"/>